<reference evidence="1 2" key="1">
    <citation type="submission" date="2019-11" db="EMBL/GenBank/DDBJ databases">
        <authorList>
            <person name="Zheng R.K."/>
            <person name="Sun C.M."/>
        </authorList>
    </citation>
    <scope>NUCLEOTIDE SEQUENCE [LARGE SCALE GENOMIC DNA]</scope>
    <source>
        <strain evidence="1 2">WC007</strain>
    </source>
</reference>
<dbReference type="InterPro" id="IPR010131">
    <property type="entry name" value="MdtP/NodT-like"/>
</dbReference>
<evidence type="ECO:0000313" key="2">
    <source>
        <dbReference type="Proteomes" id="UP000428260"/>
    </source>
</evidence>
<organism evidence="1 2">
    <name type="scientific">Maribellus comscasis</name>
    <dbReference type="NCBI Taxonomy" id="2681766"/>
    <lineage>
        <taxon>Bacteria</taxon>
        <taxon>Pseudomonadati</taxon>
        <taxon>Bacteroidota</taxon>
        <taxon>Bacteroidia</taxon>
        <taxon>Marinilabiliales</taxon>
        <taxon>Prolixibacteraceae</taxon>
        <taxon>Maribellus</taxon>
    </lineage>
</organism>
<dbReference type="PANTHER" id="PTHR30203">
    <property type="entry name" value="OUTER MEMBRANE CATION EFFLUX PROTEIN"/>
    <property type="match status" value="1"/>
</dbReference>
<sequence length="392" mass="45357">MKKQLFIIVALLMVNWGLFAQQKIEDVLQAVEQNNTTLAALRKNADAEKLNNRSGIFLENPEVEYHYLWVEPDAVGNRTDVSISQSFDFPTVYKFRNNISNIKNEQVELQFDKQKKDVLLETRLTCNELIYTNAMHAELDKRKLLADSIFVAYKQRFDAGETNILEYNKSRLNKLSAEKELEAVEIEQKALLIKLQGLNGGKPLDFSLKQFPILNIPSDFEKWYLVAEQKNPMLSWLKKEVQIRENKIKLSKAEQLPKINTGYMSEKRDAAHFQGFIIGVTIPLWENINTVKHAKAEAEALQSVTRDNKLRFYNLLKATHQKFIQLQENVVEYKSGMEDVNNASFLEKALNHGEIGLIDYILELSVYNESIDKILEMEKKLNDAFAELNQYM</sequence>
<dbReference type="AlphaFoldDB" id="A0A6I6K2G3"/>
<accession>A0A6I6K2G3</accession>
<keyword evidence="2" id="KW-1185">Reference proteome</keyword>
<dbReference type="EMBL" id="CP046401">
    <property type="protein sequence ID" value="QGY46697.1"/>
    <property type="molecule type" value="Genomic_DNA"/>
</dbReference>
<dbReference type="KEGG" id="mcos:GM418_24470"/>
<dbReference type="GO" id="GO:0015562">
    <property type="term" value="F:efflux transmembrane transporter activity"/>
    <property type="evidence" value="ECO:0007669"/>
    <property type="project" value="InterPro"/>
</dbReference>
<dbReference type="PANTHER" id="PTHR30203:SF24">
    <property type="entry name" value="BLR4935 PROTEIN"/>
    <property type="match status" value="1"/>
</dbReference>
<dbReference type="Gene3D" id="1.20.1600.10">
    <property type="entry name" value="Outer membrane efflux proteins (OEP)"/>
    <property type="match status" value="1"/>
</dbReference>
<gene>
    <name evidence="1" type="ORF">GM418_24470</name>
</gene>
<dbReference type="RefSeq" id="WP_158869833.1">
    <property type="nucleotide sequence ID" value="NZ_CP046401.1"/>
</dbReference>
<protein>
    <submittedName>
        <fullName evidence="1">Transporter</fullName>
    </submittedName>
</protein>
<proteinExistence type="predicted"/>
<dbReference type="SUPFAM" id="SSF56954">
    <property type="entry name" value="Outer membrane efflux proteins (OEP)"/>
    <property type="match status" value="1"/>
</dbReference>
<name>A0A6I6K2G3_9BACT</name>
<evidence type="ECO:0000313" key="1">
    <source>
        <dbReference type="EMBL" id="QGY46697.1"/>
    </source>
</evidence>
<dbReference type="Proteomes" id="UP000428260">
    <property type="component" value="Chromosome"/>
</dbReference>